<dbReference type="Pfam" id="PF03998">
    <property type="entry name" value="Utp11"/>
    <property type="match status" value="1"/>
</dbReference>
<evidence type="ECO:0000313" key="1">
    <source>
        <dbReference type="Proteomes" id="UP000887564"/>
    </source>
</evidence>
<dbReference type="InterPro" id="IPR007144">
    <property type="entry name" value="SSU_processome_Utp11"/>
</dbReference>
<proteinExistence type="predicted"/>
<keyword evidence="1" id="KW-1185">Reference proteome</keyword>
<name>A0A914R8G9_PAREQ</name>
<sequence length="85" mass="10305">QLSSSKRFLFDEISAFKVADRERRAQYSELLKRMRRADELRIVVEKLEVRKNVAARKKNHLRPKQITKGEPMKARVFQWTYERNK</sequence>
<dbReference type="GO" id="GO:0032040">
    <property type="term" value="C:small-subunit processome"/>
    <property type="evidence" value="ECO:0007669"/>
    <property type="project" value="InterPro"/>
</dbReference>
<dbReference type="Proteomes" id="UP000887564">
    <property type="component" value="Unplaced"/>
</dbReference>
<dbReference type="AlphaFoldDB" id="A0A914R8G9"/>
<accession>A0A914R8G9</accession>
<dbReference type="GO" id="GO:0006364">
    <property type="term" value="P:rRNA processing"/>
    <property type="evidence" value="ECO:0007669"/>
    <property type="project" value="InterPro"/>
</dbReference>
<protein>
    <submittedName>
        <fullName evidence="2">Probable U3 small nucleolar RNA-associated protein 11</fullName>
    </submittedName>
</protein>
<organism evidence="1 2">
    <name type="scientific">Parascaris equorum</name>
    <name type="common">Equine roundworm</name>
    <dbReference type="NCBI Taxonomy" id="6256"/>
    <lineage>
        <taxon>Eukaryota</taxon>
        <taxon>Metazoa</taxon>
        <taxon>Ecdysozoa</taxon>
        <taxon>Nematoda</taxon>
        <taxon>Chromadorea</taxon>
        <taxon>Rhabditida</taxon>
        <taxon>Spirurina</taxon>
        <taxon>Ascaridomorpha</taxon>
        <taxon>Ascaridoidea</taxon>
        <taxon>Ascarididae</taxon>
        <taxon>Parascaris</taxon>
    </lineage>
</organism>
<dbReference type="WBParaSite" id="PEQ_0000255801-mRNA-1">
    <property type="protein sequence ID" value="PEQ_0000255801-mRNA-1"/>
    <property type="gene ID" value="PEQ_0000255801"/>
</dbReference>
<evidence type="ECO:0000313" key="2">
    <source>
        <dbReference type="WBParaSite" id="PEQ_0000255801-mRNA-1"/>
    </source>
</evidence>
<reference evidence="2" key="1">
    <citation type="submission" date="2022-11" db="UniProtKB">
        <authorList>
            <consortium name="WormBaseParasite"/>
        </authorList>
    </citation>
    <scope>IDENTIFICATION</scope>
</reference>